<keyword evidence="1" id="KW-0805">Transcription regulation</keyword>
<organism evidence="6 7">
    <name type="scientific">Enorma phocaeensis</name>
    <dbReference type="NCBI Taxonomy" id="1871019"/>
    <lineage>
        <taxon>Bacteria</taxon>
        <taxon>Bacillati</taxon>
        <taxon>Actinomycetota</taxon>
        <taxon>Coriobacteriia</taxon>
        <taxon>Coriobacteriales</taxon>
        <taxon>Coriobacteriaceae</taxon>
        <taxon>Enorma</taxon>
    </lineage>
</organism>
<evidence type="ECO:0000256" key="4">
    <source>
        <dbReference type="PROSITE-ProRule" id="PRU00335"/>
    </source>
</evidence>
<dbReference type="Proteomes" id="UP001529421">
    <property type="component" value="Unassembled WGS sequence"/>
</dbReference>
<evidence type="ECO:0000256" key="2">
    <source>
        <dbReference type="ARBA" id="ARBA00023125"/>
    </source>
</evidence>
<evidence type="ECO:0000256" key="1">
    <source>
        <dbReference type="ARBA" id="ARBA00023015"/>
    </source>
</evidence>
<evidence type="ECO:0000256" key="3">
    <source>
        <dbReference type="ARBA" id="ARBA00023163"/>
    </source>
</evidence>
<sequence>MPAIFSQQSKDELYRGMIEAGWRQLVSGGVRSLRVEQVAQAVGIAKGTFYSFFPSKGDFIYAMLMENRQHAVDELEDECVAAGGKLGRDGMRAWFQRTWRSQRNIFRIADEKEYAYLVRSFPQERSFDPATDDRLVRWIVGEVADVSPNVDEHAVENLQMSLAFTLLYRRFLHPDALERTVDALIEATLDELF</sequence>
<keyword evidence="3" id="KW-0804">Transcription</keyword>
<dbReference type="Gene3D" id="1.10.357.10">
    <property type="entry name" value="Tetracycline Repressor, domain 2"/>
    <property type="match status" value="1"/>
</dbReference>
<protein>
    <submittedName>
        <fullName evidence="6">TetR/AcrR family transcriptional regulator</fullName>
    </submittedName>
</protein>
<dbReference type="PROSITE" id="PS50977">
    <property type="entry name" value="HTH_TETR_2"/>
    <property type="match status" value="1"/>
</dbReference>
<gene>
    <name evidence="6" type="ORF">QUW28_03270</name>
</gene>
<dbReference type="InterPro" id="IPR050109">
    <property type="entry name" value="HTH-type_TetR-like_transc_reg"/>
</dbReference>
<reference evidence="7" key="1">
    <citation type="submission" date="2023-06" db="EMBL/GenBank/DDBJ databases">
        <title>Identification and characterization of horizontal gene transfer across gut microbiota members of farm animals based on homology search.</title>
        <authorList>
            <person name="Zeman M."/>
            <person name="Kubasova T."/>
            <person name="Jahodarova E."/>
            <person name="Nykrynova M."/>
            <person name="Rychlik I."/>
        </authorList>
    </citation>
    <scope>NUCLEOTIDE SEQUENCE [LARGE SCALE GENOMIC DNA]</scope>
    <source>
        <strain evidence="7">154_Feed</strain>
    </source>
</reference>
<comment type="caution">
    <text evidence="6">The sequence shown here is derived from an EMBL/GenBank/DDBJ whole genome shotgun (WGS) entry which is preliminary data.</text>
</comment>
<keyword evidence="7" id="KW-1185">Reference proteome</keyword>
<dbReference type="InterPro" id="IPR001647">
    <property type="entry name" value="HTH_TetR"/>
</dbReference>
<dbReference type="RefSeq" id="WP_289544548.1">
    <property type="nucleotide sequence ID" value="NZ_JAUDDZ010000003.1"/>
</dbReference>
<dbReference type="EMBL" id="JAUDDZ010000003">
    <property type="protein sequence ID" value="MDM8274527.1"/>
    <property type="molecule type" value="Genomic_DNA"/>
</dbReference>
<dbReference type="InterPro" id="IPR009057">
    <property type="entry name" value="Homeodomain-like_sf"/>
</dbReference>
<evidence type="ECO:0000259" key="5">
    <source>
        <dbReference type="PROSITE" id="PS50977"/>
    </source>
</evidence>
<dbReference type="PANTHER" id="PTHR30055:SF234">
    <property type="entry name" value="HTH-TYPE TRANSCRIPTIONAL REGULATOR BETI"/>
    <property type="match status" value="1"/>
</dbReference>
<dbReference type="SUPFAM" id="SSF46689">
    <property type="entry name" value="Homeodomain-like"/>
    <property type="match status" value="1"/>
</dbReference>
<reference evidence="6 7" key="2">
    <citation type="submission" date="2023-06" db="EMBL/GenBank/DDBJ databases">
        <authorList>
            <person name="Zeman M."/>
            <person name="Kubasova T."/>
            <person name="Jahodarova E."/>
            <person name="Nykrynova M."/>
            <person name="Rychlik I."/>
        </authorList>
    </citation>
    <scope>NUCLEOTIDE SEQUENCE [LARGE SCALE GENOMIC DNA]</scope>
    <source>
        <strain evidence="6 7">154_Feed</strain>
    </source>
</reference>
<evidence type="ECO:0000313" key="7">
    <source>
        <dbReference type="Proteomes" id="UP001529421"/>
    </source>
</evidence>
<dbReference type="Pfam" id="PF00440">
    <property type="entry name" value="TetR_N"/>
    <property type="match status" value="1"/>
</dbReference>
<evidence type="ECO:0000313" key="6">
    <source>
        <dbReference type="EMBL" id="MDM8274527.1"/>
    </source>
</evidence>
<dbReference type="PANTHER" id="PTHR30055">
    <property type="entry name" value="HTH-TYPE TRANSCRIPTIONAL REGULATOR RUTR"/>
    <property type="match status" value="1"/>
</dbReference>
<proteinExistence type="predicted"/>
<feature type="DNA-binding region" description="H-T-H motif" evidence="4">
    <location>
        <begin position="34"/>
        <end position="53"/>
    </location>
</feature>
<accession>A0ABT7V7P1</accession>
<feature type="domain" description="HTH tetR-type" evidence="5">
    <location>
        <begin position="11"/>
        <end position="71"/>
    </location>
</feature>
<name>A0ABT7V7P1_9ACTN</name>
<keyword evidence="2 4" id="KW-0238">DNA-binding</keyword>